<dbReference type="GO" id="GO:0005886">
    <property type="term" value="C:plasma membrane"/>
    <property type="evidence" value="ECO:0007669"/>
    <property type="project" value="UniProtKB-SubCell"/>
</dbReference>
<gene>
    <name evidence="7" type="ORF">C1875_09740</name>
</gene>
<organism evidence="7 8">
    <name type="scientific">Eggerthella lenta</name>
    <name type="common">Eubacterium lentum</name>
    <dbReference type="NCBI Taxonomy" id="84112"/>
    <lineage>
        <taxon>Bacteria</taxon>
        <taxon>Bacillati</taxon>
        <taxon>Actinomycetota</taxon>
        <taxon>Coriobacteriia</taxon>
        <taxon>Eggerthellales</taxon>
        <taxon>Eggerthellaceae</taxon>
        <taxon>Eggerthella</taxon>
    </lineage>
</organism>
<protein>
    <recommendedName>
        <fullName evidence="9">Polysaccharide biosynthesis protein</fullName>
    </recommendedName>
</protein>
<keyword evidence="5 6" id="KW-0472">Membrane</keyword>
<dbReference type="PANTHER" id="PTHR30250:SF11">
    <property type="entry name" value="O-ANTIGEN TRANSPORTER-RELATED"/>
    <property type="match status" value="1"/>
</dbReference>
<feature type="transmembrane region" description="Helical" evidence="6">
    <location>
        <begin position="57"/>
        <end position="78"/>
    </location>
</feature>
<evidence type="ECO:0008006" key="9">
    <source>
        <dbReference type="Google" id="ProtNLM"/>
    </source>
</evidence>
<evidence type="ECO:0000313" key="8">
    <source>
        <dbReference type="Proteomes" id="UP000253970"/>
    </source>
</evidence>
<evidence type="ECO:0000256" key="3">
    <source>
        <dbReference type="ARBA" id="ARBA00022692"/>
    </source>
</evidence>
<evidence type="ECO:0000256" key="2">
    <source>
        <dbReference type="ARBA" id="ARBA00022475"/>
    </source>
</evidence>
<feature type="transmembrane region" description="Helical" evidence="6">
    <location>
        <begin position="202"/>
        <end position="224"/>
    </location>
</feature>
<feature type="transmembrane region" description="Helical" evidence="6">
    <location>
        <begin position="360"/>
        <end position="380"/>
    </location>
</feature>
<evidence type="ECO:0000256" key="4">
    <source>
        <dbReference type="ARBA" id="ARBA00022989"/>
    </source>
</evidence>
<evidence type="ECO:0000313" key="7">
    <source>
        <dbReference type="EMBL" id="RDB69362.1"/>
    </source>
</evidence>
<feature type="transmembrane region" description="Helical" evidence="6">
    <location>
        <begin position="418"/>
        <end position="444"/>
    </location>
</feature>
<comment type="caution">
    <text evidence="7">The sequence shown here is derived from an EMBL/GenBank/DDBJ whole genome shotgun (WGS) entry which is preliminary data.</text>
</comment>
<dbReference type="InterPro" id="IPR050833">
    <property type="entry name" value="Poly_Biosynth_Transport"/>
</dbReference>
<feature type="transmembrane region" description="Helical" evidence="6">
    <location>
        <begin position="172"/>
        <end position="196"/>
    </location>
</feature>
<comment type="subcellular location">
    <subcellularLocation>
        <location evidence="1">Cell membrane</location>
        <topology evidence="1">Multi-pass membrane protein</topology>
    </subcellularLocation>
</comment>
<keyword evidence="3 6" id="KW-0812">Transmembrane</keyword>
<name>A0A369MFP9_EGGLN</name>
<feature type="transmembrane region" description="Helical" evidence="6">
    <location>
        <begin position="288"/>
        <end position="307"/>
    </location>
</feature>
<evidence type="ECO:0000256" key="6">
    <source>
        <dbReference type="SAM" id="Phobius"/>
    </source>
</evidence>
<dbReference type="AlphaFoldDB" id="A0A369MFP9"/>
<feature type="transmembrane region" description="Helical" evidence="6">
    <location>
        <begin position="245"/>
        <end position="268"/>
    </location>
</feature>
<feature type="transmembrane region" description="Helical" evidence="6">
    <location>
        <begin position="99"/>
        <end position="123"/>
    </location>
</feature>
<dbReference type="PANTHER" id="PTHR30250">
    <property type="entry name" value="PST FAMILY PREDICTED COLANIC ACID TRANSPORTER"/>
    <property type="match status" value="1"/>
</dbReference>
<dbReference type="RefSeq" id="WP_114534164.1">
    <property type="nucleotide sequence ID" value="NZ_JADNER010000004.1"/>
</dbReference>
<sequence length="457" mass="50224">MPMSKKAYTGNPGELDSIVRRNAVGAYLVKGGSIVVGLISIPAYMSYFDAYESLGVWYTILSILSWVSLFDFGMANGLRNVLASSIALNDYDKSSRLVSSAYAFMSIICLVLMVVCVLVVWIIPWTQVFNVESGSLSESSLAFAMMITGIGLISRMALQIANSVLYALQKSFVVNLLLLVSNTAILMFLLLCNAASDDGALILLSFVHIVCLNLPLLIMFFVFLRSSRCFSIRKSYCSWSSAKESLSIGVVVLYLQCVWMVVSALHPILITQFVSADAVVEYQVYYKIYFTIASLAGLALLPIWSAVTKAKSEKRIDWIVGIYKKSLWLAAVVLCVCVATAPFLQVVFDIWLGADSMTVNGSYVIVMSAFACVFALHNVNSSIQNGLNYFKLQIVCMTVGAVLLIPLAAWLSSALNSWIGVVVASTISLLPYQIAAPVFGFRYLKRLKADDRRSFDR</sequence>
<feature type="transmembrane region" description="Helical" evidence="6">
    <location>
        <begin position="143"/>
        <end position="165"/>
    </location>
</feature>
<evidence type="ECO:0000256" key="1">
    <source>
        <dbReference type="ARBA" id="ARBA00004651"/>
    </source>
</evidence>
<keyword evidence="4 6" id="KW-1133">Transmembrane helix</keyword>
<dbReference type="EMBL" id="PPTU01000014">
    <property type="protein sequence ID" value="RDB69362.1"/>
    <property type="molecule type" value="Genomic_DNA"/>
</dbReference>
<accession>A0A369MFP9</accession>
<reference evidence="7 8" key="1">
    <citation type="journal article" date="2018" name="Elife">
        <title>Discovery and characterization of a prevalent human gut bacterial enzyme sufficient for the inactivation of a family of plant toxins.</title>
        <authorList>
            <person name="Koppel N."/>
            <person name="Bisanz J.E."/>
            <person name="Pandelia M.E."/>
            <person name="Turnbaugh P.J."/>
            <person name="Balskus E.P."/>
        </authorList>
    </citation>
    <scope>NUCLEOTIDE SEQUENCE [LARGE SCALE GENOMIC DNA]</scope>
    <source>
        <strain evidence="7 8">W1 BHI 6</strain>
    </source>
</reference>
<feature type="transmembrane region" description="Helical" evidence="6">
    <location>
        <begin position="327"/>
        <end position="348"/>
    </location>
</feature>
<proteinExistence type="predicted"/>
<keyword evidence="2" id="KW-1003">Cell membrane</keyword>
<evidence type="ECO:0000256" key="5">
    <source>
        <dbReference type="ARBA" id="ARBA00023136"/>
    </source>
</evidence>
<feature type="transmembrane region" description="Helical" evidence="6">
    <location>
        <begin position="27"/>
        <end position="45"/>
    </location>
</feature>
<dbReference type="Proteomes" id="UP000253970">
    <property type="component" value="Unassembled WGS sequence"/>
</dbReference>
<feature type="transmembrane region" description="Helical" evidence="6">
    <location>
        <begin position="392"/>
        <end position="412"/>
    </location>
</feature>